<sequence>MDPQVDSDEEFIVLSTSDCTESASAPFPQAAGLKSSAELFAKSIGLLPSLLGARVTEFQASGTTRTYTRKYSETMGRQIVDQRSVTNYTYIINGARNPQDIHRFINLPRRERRVWGEGGDQGGDGGAGQGPTVYFGQPEAQEPSEFRTIRLGDINLIKEFKQIRSSPQWSVVGRQIPRANVRRVYTAKLEGRESGDMTVATYEGDGAEEEWNQDLEKYKAVRHPNIMQLYGVVSTRRLRGMVFHDELIPCAQFLRRFEHSPILRAYIIAYCSIIKAMELWEAAKYMSDVFQKPEIQYSTYLAWIRSSTGELCLDLVRAEMKFELPWWESHVLRLENFTLDAPDSEDIIVSSLREDQYYNICSVYPFSQIERFQIPTEHPIGPGIFQLDSQRGTCVRITEPLQILSKEPHSGDHNGEVPGELLPNSWIRYDSHQTNTLQLELRLPFWAYRIAKAWLAQANCIFAELEETTHVEDYVCVYTVEFTLRISDGHNIPEGYLFVCPPDDFRTSAEPHANLYQWPACPAYWSLDSSGADFLSTEDARILGFPAIHIKTVVRGASWDRNIYQGLRQFHRGKGHDPDSREVAKQLGYPLFEVSSDRVLFPAHDKARRSRVPACDRAAAHHLADCLRWESGAGLQYPQFTREAPNLTLPSRVAFC</sequence>
<evidence type="ECO:0000313" key="2">
    <source>
        <dbReference type="Proteomes" id="UP000623467"/>
    </source>
</evidence>
<dbReference type="OrthoDB" id="2909130at2759"/>
<protein>
    <recommendedName>
        <fullName evidence="3">Protein kinase domain-containing protein</fullName>
    </recommendedName>
</protein>
<comment type="caution">
    <text evidence="1">The sequence shown here is derived from an EMBL/GenBank/DDBJ whole genome shotgun (WGS) entry which is preliminary data.</text>
</comment>
<name>A0A8H7CWM9_9AGAR</name>
<gene>
    <name evidence="1" type="ORF">MSAN_01513800</name>
</gene>
<reference evidence="1" key="1">
    <citation type="submission" date="2020-05" db="EMBL/GenBank/DDBJ databases">
        <title>Mycena genomes resolve the evolution of fungal bioluminescence.</title>
        <authorList>
            <person name="Tsai I.J."/>
        </authorList>
    </citation>
    <scope>NUCLEOTIDE SEQUENCE</scope>
    <source>
        <strain evidence="1">160909Yilan</strain>
    </source>
</reference>
<evidence type="ECO:0000313" key="1">
    <source>
        <dbReference type="EMBL" id="KAF7353259.1"/>
    </source>
</evidence>
<proteinExistence type="predicted"/>
<dbReference type="Proteomes" id="UP000623467">
    <property type="component" value="Unassembled WGS sequence"/>
</dbReference>
<dbReference type="EMBL" id="JACAZH010000012">
    <property type="protein sequence ID" value="KAF7353259.1"/>
    <property type="molecule type" value="Genomic_DNA"/>
</dbReference>
<organism evidence="1 2">
    <name type="scientific">Mycena sanguinolenta</name>
    <dbReference type="NCBI Taxonomy" id="230812"/>
    <lineage>
        <taxon>Eukaryota</taxon>
        <taxon>Fungi</taxon>
        <taxon>Dikarya</taxon>
        <taxon>Basidiomycota</taxon>
        <taxon>Agaricomycotina</taxon>
        <taxon>Agaricomycetes</taxon>
        <taxon>Agaricomycetidae</taxon>
        <taxon>Agaricales</taxon>
        <taxon>Marasmiineae</taxon>
        <taxon>Mycenaceae</taxon>
        <taxon>Mycena</taxon>
    </lineage>
</organism>
<keyword evidence="2" id="KW-1185">Reference proteome</keyword>
<dbReference type="AlphaFoldDB" id="A0A8H7CWM9"/>
<accession>A0A8H7CWM9</accession>
<evidence type="ECO:0008006" key="3">
    <source>
        <dbReference type="Google" id="ProtNLM"/>
    </source>
</evidence>